<comment type="similarity">
    <text evidence="2">Belongs to the amino acid-polyamine-organocation (APC) superfamily. Spore germination protein (SGP) (TC 2.A.3.9) family.</text>
</comment>
<keyword evidence="3" id="KW-0813">Transport</keyword>
<dbReference type="Gene3D" id="1.20.1740.10">
    <property type="entry name" value="Amino acid/polyamine transporter I"/>
    <property type="match status" value="1"/>
</dbReference>
<feature type="transmembrane region" description="Helical" evidence="8">
    <location>
        <begin position="115"/>
        <end position="137"/>
    </location>
</feature>
<feature type="transmembrane region" description="Helical" evidence="8">
    <location>
        <begin position="222"/>
        <end position="242"/>
    </location>
</feature>
<evidence type="ECO:0000256" key="1">
    <source>
        <dbReference type="ARBA" id="ARBA00004141"/>
    </source>
</evidence>
<evidence type="ECO:0000256" key="2">
    <source>
        <dbReference type="ARBA" id="ARBA00007998"/>
    </source>
</evidence>
<keyword evidence="10" id="KW-1185">Reference proteome</keyword>
<evidence type="ECO:0000256" key="8">
    <source>
        <dbReference type="SAM" id="Phobius"/>
    </source>
</evidence>
<accession>A0ABX0JL91</accession>
<feature type="transmembrane region" description="Helical" evidence="8">
    <location>
        <begin position="84"/>
        <end position="109"/>
    </location>
</feature>
<comment type="caution">
    <text evidence="9">The sequence shown here is derived from an EMBL/GenBank/DDBJ whole genome shotgun (WGS) entry which is preliminary data.</text>
</comment>
<evidence type="ECO:0000256" key="6">
    <source>
        <dbReference type="ARBA" id="ARBA00022989"/>
    </source>
</evidence>
<evidence type="ECO:0000313" key="9">
    <source>
        <dbReference type="EMBL" id="NHN34946.1"/>
    </source>
</evidence>
<dbReference type="EMBL" id="JAAOIW010000024">
    <property type="protein sequence ID" value="NHN34946.1"/>
    <property type="molecule type" value="Genomic_DNA"/>
</dbReference>
<proteinExistence type="inferred from homology"/>
<dbReference type="RefSeq" id="WP_166156844.1">
    <property type="nucleotide sequence ID" value="NZ_JAAOIW010000024.1"/>
</dbReference>
<evidence type="ECO:0000256" key="3">
    <source>
        <dbReference type="ARBA" id="ARBA00022448"/>
    </source>
</evidence>
<comment type="subcellular location">
    <subcellularLocation>
        <location evidence="1">Membrane</location>
        <topology evidence="1">Multi-pass membrane protein</topology>
    </subcellularLocation>
</comment>
<name>A0ABX0JL91_9BACL</name>
<dbReference type="Proteomes" id="UP001165962">
    <property type="component" value="Unassembled WGS sequence"/>
</dbReference>
<feature type="transmembrane region" description="Helical" evidence="8">
    <location>
        <begin position="305"/>
        <end position="323"/>
    </location>
</feature>
<evidence type="ECO:0000313" key="10">
    <source>
        <dbReference type="Proteomes" id="UP001165962"/>
    </source>
</evidence>
<evidence type="ECO:0000256" key="4">
    <source>
        <dbReference type="ARBA" id="ARBA00022544"/>
    </source>
</evidence>
<dbReference type="PANTHER" id="PTHR34975:SF2">
    <property type="entry name" value="SPORE GERMINATION PROTEIN A2"/>
    <property type="match status" value="1"/>
</dbReference>
<keyword evidence="4" id="KW-0309">Germination</keyword>
<feature type="transmembrane region" description="Helical" evidence="8">
    <location>
        <begin position="12"/>
        <end position="32"/>
    </location>
</feature>
<feature type="transmembrane region" description="Helical" evidence="8">
    <location>
        <begin position="44"/>
        <end position="63"/>
    </location>
</feature>
<dbReference type="PANTHER" id="PTHR34975">
    <property type="entry name" value="SPORE GERMINATION PROTEIN A2"/>
    <property type="match status" value="1"/>
</dbReference>
<keyword evidence="5 8" id="KW-0812">Transmembrane</keyword>
<dbReference type="Pfam" id="PF03845">
    <property type="entry name" value="Spore_permease"/>
    <property type="match status" value="1"/>
</dbReference>
<sequence length="364" mass="42912">MKALINERFQVSPFFCFFLITSAQVGIEMAKFQRNIAERAGYDAWMSIILCGLSIHFIVWMMYRILHIANDDLFYINPFCFGKWCGGVINIFVIVYFLLTALISLRSYIETIQVWMFPLMKTWQISFVLLILIYYIVTGGFRVITGMCFWGLIIAFTCLFPVLLSPLSYVYLDNLLPFFNHPVKDVVLSSKLALPPFLGFECLLLFYPLIKNPERSQIWAQCGILFTSVLYLILTLITFVYFNQEHLKHLIWPVITFLKIVELPFIERFEYIVVSLWCLAVLPRVCLSLWGACRGTKRFLKIKQHFILLFFLIALFILCNVLEEHRQIQQYENLYSNIGFCFVYVYIPLLFVIVHIRQKFRLKK</sequence>
<organism evidence="9 10">
    <name type="scientific">Paenibacillus agricola</name>
    <dbReference type="NCBI Taxonomy" id="2716264"/>
    <lineage>
        <taxon>Bacteria</taxon>
        <taxon>Bacillati</taxon>
        <taxon>Bacillota</taxon>
        <taxon>Bacilli</taxon>
        <taxon>Bacillales</taxon>
        <taxon>Paenibacillaceae</taxon>
        <taxon>Paenibacillus</taxon>
    </lineage>
</organism>
<reference evidence="9" key="1">
    <citation type="submission" date="2020-03" db="EMBL/GenBank/DDBJ databases">
        <title>Draft sequencing of Paenibacilllus sp. S3N08.</title>
        <authorList>
            <person name="Kim D.-U."/>
        </authorList>
    </citation>
    <scope>NUCLEOTIDE SEQUENCE</scope>
    <source>
        <strain evidence="9">S3N08</strain>
    </source>
</reference>
<evidence type="ECO:0000256" key="7">
    <source>
        <dbReference type="ARBA" id="ARBA00023136"/>
    </source>
</evidence>
<keyword evidence="7 8" id="KW-0472">Membrane</keyword>
<feature type="transmembrane region" description="Helical" evidence="8">
    <location>
        <begin position="335"/>
        <end position="356"/>
    </location>
</feature>
<dbReference type="NCBIfam" id="TIGR00912">
    <property type="entry name" value="2A0309"/>
    <property type="match status" value="1"/>
</dbReference>
<keyword evidence="6 8" id="KW-1133">Transmembrane helix</keyword>
<feature type="transmembrane region" description="Helical" evidence="8">
    <location>
        <begin position="271"/>
        <end position="293"/>
    </location>
</feature>
<feature type="transmembrane region" description="Helical" evidence="8">
    <location>
        <begin position="149"/>
        <end position="172"/>
    </location>
</feature>
<dbReference type="InterPro" id="IPR004761">
    <property type="entry name" value="Spore_GerAB"/>
</dbReference>
<evidence type="ECO:0000256" key="5">
    <source>
        <dbReference type="ARBA" id="ARBA00022692"/>
    </source>
</evidence>
<gene>
    <name evidence="9" type="ORF">G9U52_34970</name>
</gene>
<protein>
    <submittedName>
        <fullName evidence="9">GerAB/ArcD/ProY family transporter</fullName>
    </submittedName>
</protein>
<feature type="transmembrane region" description="Helical" evidence="8">
    <location>
        <begin position="192"/>
        <end position="210"/>
    </location>
</feature>